<keyword evidence="2" id="KW-1185">Reference proteome</keyword>
<evidence type="ECO:0000313" key="2">
    <source>
        <dbReference type="Proteomes" id="UP000012429"/>
    </source>
</evidence>
<accession>N6UXL8</accession>
<comment type="caution">
    <text evidence="1">The sequence shown here is derived from an EMBL/GenBank/DDBJ whole genome shotgun (WGS) entry which is preliminary data.</text>
</comment>
<evidence type="ECO:0000313" key="1">
    <source>
        <dbReference type="EMBL" id="ENN83632.1"/>
    </source>
</evidence>
<sequence>MLSHRLAHRAQPYKGHARCVECRWHFFLRTRASNETRLPSERIKKIIRQSVNRNFKFLALRSSGGIQVRPWQPGRYGICRPPPPTARCDSGLRSQYP</sequence>
<proteinExistence type="predicted"/>
<dbReference type="Proteomes" id="UP000012429">
    <property type="component" value="Unassembled WGS sequence"/>
</dbReference>
<reference evidence="1 2" key="1">
    <citation type="journal article" date="2012" name="BMC Genomics">
        <title>Genomic basis of broad host range and environmental adaptability of Rhizobium tropici CIAT 899 and Rhizobium sp. PRF 81 which are used in inoculants for common bean (Phaseolus vulgaris L.).</title>
        <authorList>
            <person name="Ormeno-Orrillo E."/>
            <person name="Menna P."/>
            <person name="Almeida L.G."/>
            <person name="Ollero F.J."/>
            <person name="Nicolas M.F."/>
            <person name="Pains Rodrigues E."/>
            <person name="Shigueyoshi Nakatani A."/>
            <person name="Silva Batista J.S."/>
            <person name="Oliveira Chueire L.M."/>
            <person name="Souza R.C."/>
            <person name="Ribeiro Vasconcelos A.T."/>
            <person name="Megias M."/>
            <person name="Hungria M."/>
            <person name="Martinez-Romero E."/>
        </authorList>
    </citation>
    <scope>NUCLEOTIDE SEQUENCE [LARGE SCALE GENOMIC DNA]</scope>
    <source>
        <strain evidence="1 2">PRF 81</strain>
        <plasmid evidence="1">pPRF81b</plasmid>
    </source>
</reference>
<keyword evidence="1" id="KW-0614">Plasmid</keyword>
<dbReference type="EMBL" id="AQHN01000096">
    <property type="protein sequence ID" value="ENN83632.1"/>
    <property type="molecule type" value="Genomic_DNA"/>
</dbReference>
<geneLocation type="plasmid" evidence="1">
    <name>pPRF81b</name>
</geneLocation>
<protein>
    <submittedName>
        <fullName evidence="1">Uncharacterized protein</fullName>
    </submittedName>
</protein>
<dbReference type="AlphaFoldDB" id="N6UXL8"/>
<name>N6UXL8_9HYPH</name>
<dbReference type="PATRIC" id="fig|363754.4.peg.6829"/>
<organism evidence="1 2">
    <name type="scientific">Rhizobium freirei PRF 81</name>
    <dbReference type="NCBI Taxonomy" id="363754"/>
    <lineage>
        <taxon>Bacteria</taxon>
        <taxon>Pseudomonadati</taxon>
        <taxon>Pseudomonadota</taxon>
        <taxon>Alphaproteobacteria</taxon>
        <taxon>Hyphomicrobiales</taxon>
        <taxon>Rhizobiaceae</taxon>
        <taxon>Rhizobium/Agrobacterium group</taxon>
        <taxon>Rhizobium</taxon>
    </lineage>
</organism>
<gene>
    <name evidence="1" type="ORF">RHSP_83271</name>
</gene>